<evidence type="ECO:0000256" key="4">
    <source>
        <dbReference type="ARBA" id="ARBA00023136"/>
    </source>
</evidence>
<keyword evidence="5" id="KW-0564">Palmitate</keyword>
<evidence type="ECO:0000256" key="1">
    <source>
        <dbReference type="ARBA" id="ARBA00004635"/>
    </source>
</evidence>
<dbReference type="PANTHER" id="PTHR30429">
    <property type="entry name" value="D-METHIONINE-BINDING LIPOPROTEIN METQ"/>
    <property type="match status" value="1"/>
</dbReference>
<organism evidence="7 8">
    <name type="scientific">Reticulibacter mediterranei</name>
    <dbReference type="NCBI Taxonomy" id="2778369"/>
    <lineage>
        <taxon>Bacteria</taxon>
        <taxon>Bacillati</taxon>
        <taxon>Chloroflexota</taxon>
        <taxon>Ktedonobacteria</taxon>
        <taxon>Ktedonobacterales</taxon>
        <taxon>Reticulibacteraceae</taxon>
        <taxon>Reticulibacter</taxon>
    </lineage>
</organism>
<comment type="subcellular location">
    <subcellularLocation>
        <location evidence="1">Membrane</location>
        <topology evidence="1">Lipid-anchor</topology>
    </subcellularLocation>
</comment>
<keyword evidence="8" id="KW-1185">Reference proteome</keyword>
<evidence type="ECO:0008006" key="9">
    <source>
        <dbReference type="Google" id="ProtNLM"/>
    </source>
</evidence>
<dbReference type="GO" id="GO:0016020">
    <property type="term" value="C:membrane"/>
    <property type="evidence" value="ECO:0007669"/>
    <property type="project" value="UniProtKB-SubCell"/>
</dbReference>
<dbReference type="Gene3D" id="3.40.190.10">
    <property type="entry name" value="Periplasmic binding protein-like II"/>
    <property type="match status" value="1"/>
</dbReference>
<dbReference type="PANTHER" id="PTHR30429:SF0">
    <property type="entry name" value="METHIONINE-BINDING LIPOPROTEIN METQ"/>
    <property type="match status" value="1"/>
</dbReference>
<dbReference type="EMBL" id="BNJK01000001">
    <property type="protein sequence ID" value="GHO96388.1"/>
    <property type="molecule type" value="Genomic_DNA"/>
</dbReference>
<sequence length="179" mass="19191">MEDFGKQHSIDMVAVAKVHIEPLGLYSKKIKSLSVVPNNAVVAIPNDATNGGRALNLLAANGLLTLKTGVGTQATVKDIASNPKNLQIKEPEAAQLPRSLDDTTLSVINGNYVLAIGIKPTKDALALEKAEGNPYANVLTVLKVHEKDSRIQKLAKLLTSPEVKKFIEDKYQGTVIPAF</sequence>
<keyword evidence="6" id="KW-0449">Lipoprotein</keyword>
<evidence type="ECO:0000256" key="3">
    <source>
        <dbReference type="ARBA" id="ARBA00022729"/>
    </source>
</evidence>
<evidence type="ECO:0000313" key="8">
    <source>
        <dbReference type="Proteomes" id="UP000597444"/>
    </source>
</evidence>
<name>A0A8J3IPT2_9CHLR</name>
<dbReference type="AlphaFoldDB" id="A0A8J3IPT2"/>
<evidence type="ECO:0000256" key="2">
    <source>
        <dbReference type="ARBA" id="ARBA00008973"/>
    </source>
</evidence>
<dbReference type="Proteomes" id="UP000597444">
    <property type="component" value="Unassembled WGS sequence"/>
</dbReference>
<keyword evidence="4" id="KW-0472">Membrane</keyword>
<reference evidence="7" key="1">
    <citation type="submission" date="2020-10" db="EMBL/GenBank/DDBJ databases">
        <title>Taxonomic study of unclassified bacteria belonging to the class Ktedonobacteria.</title>
        <authorList>
            <person name="Yabe S."/>
            <person name="Wang C.M."/>
            <person name="Zheng Y."/>
            <person name="Sakai Y."/>
            <person name="Cavaletti L."/>
            <person name="Monciardini P."/>
            <person name="Donadio S."/>
        </authorList>
    </citation>
    <scope>NUCLEOTIDE SEQUENCE</scope>
    <source>
        <strain evidence="7">ID150040</strain>
    </source>
</reference>
<accession>A0A8J3IPT2</accession>
<comment type="similarity">
    <text evidence="2">Belongs to the NlpA lipoprotein family.</text>
</comment>
<evidence type="ECO:0000313" key="7">
    <source>
        <dbReference type="EMBL" id="GHO96388.1"/>
    </source>
</evidence>
<protein>
    <recommendedName>
        <fullName evidence="9">Methionine ABC transporter substrate-binding protein</fullName>
    </recommendedName>
</protein>
<dbReference type="InterPro" id="IPR004872">
    <property type="entry name" value="Lipoprotein_NlpA"/>
</dbReference>
<comment type="caution">
    <text evidence="7">The sequence shown here is derived from an EMBL/GenBank/DDBJ whole genome shotgun (WGS) entry which is preliminary data.</text>
</comment>
<gene>
    <name evidence="7" type="ORF">KSF_064360</name>
</gene>
<evidence type="ECO:0000256" key="5">
    <source>
        <dbReference type="ARBA" id="ARBA00023139"/>
    </source>
</evidence>
<dbReference type="Pfam" id="PF03180">
    <property type="entry name" value="Lipoprotein_9"/>
    <property type="match status" value="1"/>
</dbReference>
<evidence type="ECO:0000256" key="6">
    <source>
        <dbReference type="ARBA" id="ARBA00023288"/>
    </source>
</evidence>
<proteinExistence type="inferred from homology"/>
<dbReference type="SUPFAM" id="SSF53850">
    <property type="entry name" value="Periplasmic binding protein-like II"/>
    <property type="match status" value="1"/>
</dbReference>
<keyword evidence="3" id="KW-0732">Signal</keyword>